<feature type="compositionally biased region" description="Basic and acidic residues" evidence="1">
    <location>
        <begin position="33"/>
        <end position="51"/>
    </location>
</feature>
<keyword evidence="4" id="KW-1185">Reference proteome</keyword>
<dbReference type="AlphaFoldDB" id="A0A4R0RS00"/>
<feature type="compositionally biased region" description="Low complexity" evidence="1">
    <location>
        <begin position="71"/>
        <end position="83"/>
    </location>
</feature>
<dbReference type="Proteomes" id="UP000292702">
    <property type="component" value="Unassembled WGS sequence"/>
</dbReference>
<evidence type="ECO:0000256" key="1">
    <source>
        <dbReference type="SAM" id="MobiDB-lite"/>
    </source>
</evidence>
<organism evidence="3 4">
    <name type="scientific">Steccherinum ochraceum</name>
    <dbReference type="NCBI Taxonomy" id="92696"/>
    <lineage>
        <taxon>Eukaryota</taxon>
        <taxon>Fungi</taxon>
        <taxon>Dikarya</taxon>
        <taxon>Basidiomycota</taxon>
        <taxon>Agaricomycotina</taxon>
        <taxon>Agaricomycetes</taxon>
        <taxon>Polyporales</taxon>
        <taxon>Steccherinaceae</taxon>
        <taxon>Steccherinum</taxon>
    </lineage>
</organism>
<feature type="signal peptide" evidence="2">
    <location>
        <begin position="1"/>
        <end position="20"/>
    </location>
</feature>
<accession>A0A4R0RS00</accession>
<sequence length="119" mass="12068">MRFTTTVVAFVALASTAAFAAPLAVTNTPAGTDDIHARDDASNLSTREFRLPRPPQSHGNVAGQPAPNHPAGRTASGTAAGGSVPAPQNLPAEGTPQPYTGPHKAWPYTNVGTSDGTAP</sequence>
<feature type="region of interest" description="Disordered" evidence="1">
    <location>
        <begin position="25"/>
        <end position="119"/>
    </location>
</feature>
<keyword evidence="2" id="KW-0732">Signal</keyword>
<protein>
    <submittedName>
        <fullName evidence="3">Uncharacterized protein</fullName>
    </submittedName>
</protein>
<comment type="caution">
    <text evidence="3">The sequence shown here is derived from an EMBL/GenBank/DDBJ whole genome shotgun (WGS) entry which is preliminary data.</text>
</comment>
<name>A0A4R0RS00_9APHY</name>
<reference evidence="3 4" key="1">
    <citation type="submission" date="2018-11" db="EMBL/GenBank/DDBJ databases">
        <title>Genome assembly of Steccherinum ochraceum LE-BIN_3174, the white-rot fungus of the Steccherinaceae family (The Residual Polyporoid clade, Polyporales, Basidiomycota).</title>
        <authorList>
            <person name="Fedorova T.V."/>
            <person name="Glazunova O.A."/>
            <person name="Landesman E.O."/>
            <person name="Moiseenko K.V."/>
            <person name="Psurtseva N.V."/>
            <person name="Savinova O.S."/>
            <person name="Shakhova N.V."/>
            <person name="Tyazhelova T.V."/>
            <person name="Vasina D.V."/>
        </authorList>
    </citation>
    <scope>NUCLEOTIDE SEQUENCE [LARGE SCALE GENOMIC DNA]</scope>
    <source>
        <strain evidence="3 4">LE-BIN_3174</strain>
    </source>
</reference>
<evidence type="ECO:0000313" key="3">
    <source>
        <dbReference type="EMBL" id="TCD71601.1"/>
    </source>
</evidence>
<proteinExistence type="predicted"/>
<feature type="chain" id="PRO_5020190076" evidence="2">
    <location>
        <begin position="21"/>
        <end position="119"/>
    </location>
</feature>
<dbReference type="EMBL" id="RWJN01000004">
    <property type="protein sequence ID" value="TCD71601.1"/>
    <property type="molecule type" value="Genomic_DNA"/>
</dbReference>
<evidence type="ECO:0000313" key="4">
    <source>
        <dbReference type="Proteomes" id="UP000292702"/>
    </source>
</evidence>
<gene>
    <name evidence="3" type="ORF">EIP91_007348</name>
</gene>
<evidence type="ECO:0000256" key="2">
    <source>
        <dbReference type="SAM" id="SignalP"/>
    </source>
</evidence>
<feature type="compositionally biased region" description="Polar residues" evidence="1">
    <location>
        <begin position="110"/>
        <end position="119"/>
    </location>
</feature>